<keyword evidence="2" id="KW-1185">Reference proteome</keyword>
<protein>
    <submittedName>
        <fullName evidence="1">Uncharacterized protein</fullName>
    </submittedName>
</protein>
<gene>
    <name evidence="1" type="ORF">PV05_00837</name>
</gene>
<accession>A0A0D2C6W1</accession>
<dbReference type="OrthoDB" id="5330858at2759"/>
<dbReference type="RefSeq" id="XP_013321220.1">
    <property type="nucleotide sequence ID" value="XM_013465766.1"/>
</dbReference>
<dbReference type="Proteomes" id="UP000054342">
    <property type="component" value="Unassembled WGS sequence"/>
</dbReference>
<sequence length="887" mass="96874">MTMEIYAPQPLVRLPRTTKVGATTHFGSVFTVRDGVKRRRKEICAATDGDSLSIYEAQNGNILTSFPVPPNSSFSGPPCSIRVTADGQLLRRSYCAIKLQSLHIQLVESHEKDQQHIKSVKSPELHDQQSPLLLIDVLPHAADQVLVIQQNGNLTTFSTDLGRKLSDLSLRDSGQLNIQVLAVQHLTPAEARKSVLNQRSDILNEAKAHTSYLALAYTKVVTGDDGRKLFYGIWSIETAEYKARPERKSIFPLLEHELGPEGSANDRHCNLGHLASHLYLKSGPTFSTYNLSGLVPTLASTLHTGINGGYEIMAISPAFAICSFQDSLRLYDLRYQSLRLQIDAERTTLKRKRSRMAAEGQIGPVEFVTYLSHSARIIGRRRHYLVAIDISTAANSKRELQAGSKLIQNIGLGVGLHDEGRRLGGIVPKLAISASAGSAAMNKDWLPVRRRLDELAQAGDVAGFEEVFVNDIRSSSMQSSLPQNMVDDLPSNRFLIPDVKINYLLCKIFQIVLSPDSSGTDHPADMGVKVQVPTFRLIAWLSRLGLVSYKAVKRAMSATNPGSKDVLSASSIVRSLVDVDSSLSLLTECLETGFSPYVEEQAGAVQVLLQQALALVADAAQAPALDETEPEESGKQEMQIQALATSTSDPTWLPSRLQRALIMSLDRFGAASAPTISTTLRGLFSQREVLALIQFLRQQLFQGGHTRSFQSVHSDTDSASLPAMKLDAIVKVLSSCIDAIGPLGFIGALENEDFVGNIIPDLVTEITHATQSLEDAAELQGTLRETLRYEESIRKHKSAGGRLPVGGPTAGVNQCPGTIVTLYSEDTKGDDKFQVRDGLPLSLRAENVVNPLKARKGGGPVSKRSVRHMNMMESMSKGQYSFERLVL</sequence>
<evidence type="ECO:0000313" key="1">
    <source>
        <dbReference type="EMBL" id="KIW60636.1"/>
    </source>
</evidence>
<dbReference type="STRING" id="348802.A0A0D2C6W1"/>
<dbReference type="EMBL" id="KN847317">
    <property type="protein sequence ID" value="KIW60636.1"/>
    <property type="molecule type" value="Genomic_DNA"/>
</dbReference>
<proteinExistence type="predicted"/>
<dbReference type="AlphaFoldDB" id="A0A0D2C6W1"/>
<name>A0A0D2C6W1_9EURO</name>
<organism evidence="1 2">
    <name type="scientific">Exophiala xenobiotica</name>
    <dbReference type="NCBI Taxonomy" id="348802"/>
    <lineage>
        <taxon>Eukaryota</taxon>
        <taxon>Fungi</taxon>
        <taxon>Dikarya</taxon>
        <taxon>Ascomycota</taxon>
        <taxon>Pezizomycotina</taxon>
        <taxon>Eurotiomycetes</taxon>
        <taxon>Chaetothyriomycetidae</taxon>
        <taxon>Chaetothyriales</taxon>
        <taxon>Herpotrichiellaceae</taxon>
        <taxon>Exophiala</taxon>
    </lineage>
</organism>
<dbReference type="HOGENOM" id="CLU_013566_0_0_1"/>
<evidence type="ECO:0000313" key="2">
    <source>
        <dbReference type="Proteomes" id="UP000054342"/>
    </source>
</evidence>
<dbReference type="GeneID" id="25322745"/>
<reference evidence="1 2" key="1">
    <citation type="submission" date="2015-01" db="EMBL/GenBank/DDBJ databases">
        <title>The Genome Sequence of Exophiala xenobiotica CBS118157.</title>
        <authorList>
            <consortium name="The Broad Institute Genomics Platform"/>
            <person name="Cuomo C."/>
            <person name="de Hoog S."/>
            <person name="Gorbushina A."/>
            <person name="Stielow B."/>
            <person name="Teixiera M."/>
            <person name="Abouelleil A."/>
            <person name="Chapman S.B."/>
            <person name="Priest M."/>
            <person name="Young S.K."/>
            <person name="Wortman J."/>
            <person name="Nusbaum C."/>
            <person name="Birren B."/>
        </authorList>
    </citation>
    <scope>NUCLEOTIDE SEQUENCE [LARGE SCALE GENOMIC DNA]</scope>
    <source>
        <strain evidence="1 2">CBS 118157</strain>
    </source>
</reference>